<dbReference type="InterPro" id="IPR027417">
    <property type="entry name" value="P-loop_NTPase"/>
</dbReference>
<dbReference type="InterPro" id="IPR032524">
    <property type="entry name" value="ABC_tran_C"/>
</dbReference>
<organism evidence="6 7">
    <name type="scientific">Candidatus Methylomirabilis limnetica</name>
    <dbReference type="NCBI Taxonomy" id="2033718"/>
    <lineage>
        <taxon>Bacteria</taxon>
        <taxon>Candidatus Methylomirabilota</taxon>
        <taxon>Candidatus Methylomirabilia</taxon>
        <taxon>Candidatus Methylomirabilales</taxon>
        <taxon>Candidatus Methylomirabilaceae</taxon>
        <taxon>Candidatus Methylomirabilis</taxon>
    </lineage>
</organism>
<keyword evidence="3 6" id="KW-0067">ATP-binding</keyword>
<dbReference type="InterPro" id="IPR017871">
    <property type="entry name" value="ABC_transporter-like_CS"/>
</dbReference>
<keyword evidence="7" id="KW-1185">Reference proteome</keyword>
<dbReference type="SUPFAM" id="SSF52540">
    <property type="entry name" value="P-loop containing nucleoside triphosphate hydrolases"/>
    <property type="match status" value="2"/>
</dbReference>
<dbReference type="CDD" id="cd03221">
    <property type="entry name" value="ABCF_EF-3"/>
    <property type="match status" value="2"/>
</dbReference>
<dbReference type="Pfam" id="PF12848">
    <property type="entry name" value="ABC_tran_Xtn"/>
    <property type="match status" value="1"/>
</dbReference>
<comment type="caution">
    <text evidence="6">The sequence shown here is derived from an EMBL/GenBank/DDBJ whole genome shotgun (WGS) entry which is preliminary data.</text>
</comment>
<gene>
    <name evidence="6" type="ORF">CLG94_10825</name>
</gene>
<feature type="domain" description="ABC transporter" evidence="5">
    <location>
        <begin position="324"/>
        <end position="538"/>
    </location>
</feature>
<evidence type="ECO:0000259" key="5">
    <source>
        <dbReference type="PROSITE" id="PS50893"/>
    </source>
</evidence>
<dbReference type="Proteomes" id="UP000241436">
    <property type="component" value="Unassembled WGS sequence"/>
</dbReference>
<keyword evidence="1" id="KW-0677">Repeat</keyword>
<evidence type="ECO:0000256" key="3">
    <source>
        <dbReference type="ARBA" id="ARBA00022840"/>
    </source>
</evidence>
<dbReference type="Pfam" id="PF00005">
    <property type="entry name" value="ABC_tran"/>
    <property type="match status" value="2"/>
</dbReference>
<dbReference type="PANTHER" id="PTHR42855:SF2">
    <property type="entry name" value="DRUG RESISTANCE ABC TRANSPORTER,ATP-BINDING PROTEIN"/>
    <property type="match status" value="1"/>
</dbReference>
<evidence type="ECO:0000256" key="1">
    <source>
        <dbReference type="ARBA" id="ARBA00022737"/>
    </source>
</evidence>
<dbReference type="PROSITE" id="PS50893">
    <property type="entry name" value="ABC_TRANSPORTER_2"/>
    <property type="match status" value="2"/>
</dbReference>
<sequence>MISIQQVSKHFGSRVLFKEVSLRIGLEDRVALVGPNGAGKTTLLEMIAGNIAPDSGVITINKKAVIGYLTQELETHQGKSLLEEVLAGGSEASSIERHLRLLEEEIATAPPGVVDELLAHYGELQTKYEQLGGYSVEARAKEILFGLGFKEKHLSRPLENFSGGQRMRASLAQILLSSPDALLLDEPTNHLDLESVVWLEKFLSGYAGAILLISHDRNFMNRLANRVVEVEQQQLIAYTGNYDRFVVAKAEAQQILESTVKNQQKKIEETQAFIDRFRSKATKARQVQSRIKLLEKMDKAELAPQQKRVRFSFPEPPRSGETVIRLIDIDKSYDDNPIYRALNVELRRGERVALTGPNGAGKSTLLKLLVGVLPFEKGERKLGHNVTLAYYAQHQLDLLEPANTVLDEITLAAPMEESSFLRAILGRFLFSGDDVKKKVAVLSGGEKSRLALAKMLIRPANLLLLDEPTNHLDIPSRDVLEEALRDFSGTICFITHDRHFIRAVANRIIDVRDGEATSYAGDYDYYLYKKQLMAEEAAGSVQAGPGSTDLDAGTKLRSSPDTPVALAQGSEVKEGRSRERKTKEQKRAEAEARNRTHRTSSPLQSSLSKIEEEVAEAEKILHDLSQALADPEIYQNKARCLEMLDAHTQAKRRVAELTAEWDRISSLMVTT</sequence>
<evidence type="ECO:0000313" key="7">
    <source>
        <dbReference type="Proteomes" id="UP000241436"/>
    </source>
</evidence>
<dbReference type="PROSITE" id="PS00211">
    <property type="entry name" value="ABC_TRANSPORTER_1"/>
    <property type="match status" value="2"/>
</dbReference>
<accession>A0A2T4TVQ6</accession>
<feature type="compositionally biased region" description="Basic and acidic residues" evidence="4">
    <location>
        <begin position="571"/>
        <end position="594"/>
    </location>
</feature>
<dbReference type="FunFam" id="3.40.50.300:FF:000011">
    <property type="entry name" value="Putative ABC transporter ATP-binding component"/>
    <property type="match status" value="1"/>
</dbReference>
<feature type="compositionally biased region" description="Polar residues" evidence="4">
    <location>
        <begin position="599"/>
        <end position="608"/>
    </location>
</feature>
<evidence type="ECO:0000256" key="4">
    <source>
        <dbReference type="SAM" id="MobiDB-lite"/>
    </source>
</evidence>
<dbReference type="Gene3D" id="3.40.50.300">
    <property type="entry name" value="P-loop containing nucleotide triphosphate hydrolases"/>
    <property type="match status" value="2"/>
</dbReference>
<dbReference type="SMART" id="SM00382">
    <property type="entry name" value="AAA"/>
    <property type="match status" value="2"/>
</dbReference>
<dbReference type="InterPro" id="IPR003593">
    <property type="entry name" value="AAA+_ATPase"/>
</dbReference>
<protein>
    <submittedName>
        <fullName evidence="6">ABC transporter ATP-binding protein</fullName>
    </submittedName>
</protein>
<dbReference type="AlphaFoldDB" id="A0A2T4TVQ6"/>
<evidence type="ECO:0000256" key="2">
    <source>
        <dbReference type="ARBA" id="ARBA00022741"/>
    </source>
</evidence>
<dbReference type="GO" id="GO:0016887">
    <property type="term" value="F:ATP hydrolysis activity"/>
    <property type="evidence" value="ECO:0007669"/>
    <property type="project" value="InterPro"/>
</dbReference>
<keyword evidence="2" id="KW-0547">Nucleotide-binding</keyword>
<dbReference type="InterPro" id="IPR051309">
    <property type="entry name" value="ABCF_ATPase"/>
</dbReference>
<dbReference type="FunFam" id="3.40.50.300:FF:000309">
    <property type="entry name" value="ABC transporter ATP-binding protein"/>
    <property type="match status" value="1"/>
</dbReference>
<name>A0A2T4TVQ6_9BACT</name>
<dbReference type="InterPro" id="IPR032781">
    <property type="entry name" value="ABC_tran_Xtn"/>
</dbReference>
<feature type="region of interest" description="Disordered" evidence="4">
    <location>
        <begin position="541"/>
        <end position="608"/>
    </location>
</feature>
<reference evidence="7" key="2">
    <citation type="journal article" date="2018" name="Environ. Microbiol.">
        <title>Bloom of a denitrifying methanotroph, 'Candidatus Methylomirabilis limnetica', in a deep stratified lake.</title>
        <authorList>
            <person name="Graf J.S."/>
            <person name="Mayr M.J."/>
            <person name="Marchant H.K."/>
            <person name="Tienken D."/>
            <person name="Hach P.F."/>
            <person name="Brand A."/>
            <person name="Schubert C.J."/>
            <person name="Kuypers M.M."/>
            <person name="Milucka J."/>
        </authorList>
    </citation>
    <scope>NUCLEOTIDE SEQUENCE [LARGE SCALE GENOMIC DNA]</scope>
    <source>
        <strain evidence="7">Zug</strain>
    </source>
</reference>
<dbReference type="GO" id="GO:0003677">
    <property type="term" value="F:DNA binding"/>
    <property type="evidence" value="ECO:0007669"/>
    <property type="project" value="InterPro"/>
</dbReference>
<dbReference type="PANTHER" id="PTHR42855">
    <property type="entry name" value="ABC TRANSPORTER ATP-BINDING SUBUNIT"/>
    <property type="match status" value="1"/>
</dbReference>
<dbReference type="InterPro" id="IPR003439">
    <property type="entry name" value="ABC_transporter-like_ATP-bd"/>
</dbReference>
<proteinExistence type="predicted"/>
<dbReference type="EMBL" id="NVQC01000028">
    <property type="protein sequence ID" value="PTL35191.1"/>
    <property type="molecule type" value="Genomic_DNA"/>
</dbReference>
<dbReference type="GO" id="GO:0005524">
    <property type="term" value="F:ATP binding"/>
    <property type="evidence" value="ECO:0007669"/>
    <property type="project" value="UniProtKB-KW"/>
</dbReference>
<evidence type="ECO:0000313" key="6">
    <source>
        <dbReference type="EMBL" id="PTL35191.1"/>
    </source>
</evidence>
<reference evidence="6 7" key="1">
    <citation type="submission" date="2017-09" db="EMBL/GenBank/DDBJ databases">
        <title>Bloom of a denitrifying methanotroph, Candidatus Methylomirabilis limnetica, in a deep stratified lake.</title>
        <authorList>
            <person name="Graf J.S."/>
            <person name="Marchant H.K."/>
            <person name="Tienken D."/>
            <person name="Hach P.F."/>
            <person name="Brand A."/>
            <person name="Schubert C.J."/>
            <person name="Kuypers M.M."/>
            <person name="Milucka J."/>
        </authorList>
    </citation>
    <scope>NUCLEOTIDE SEQUENCE [LARGE SCALE GENOMIC DNA]</scope>
    <source>
        <strain evidence="6 7">Zug</strain>
    </source>
</reference>
<feature type="domain" description="ABC transporter" evidence="5">
    <location>
        <begin position="2"/>
        <end position="257"/>
    </location>
</feature>
<dbReference type="InterPro" id="IPR037118">
    <property type="entry name" value="Val-tRNA_synth_C_sf"/>
</dbReference>
<dbReference type="Gene3D" id="1.10.287.380">
    <property type="entry name" value="Valyl-tRNA synthetase, C-terminal domain"/>
    <property type="match status" value="1"/>
</dbReference>
<dbReference type="Pfam" id="PF16326">
    <property type="entry name" value="ABC_tran_CTD"/>
    <property type="match status" value="1"/>
</dbReference>